<comment type="caution">
    <text evidence="5">The sequence shown here is derived from an EMBL/GenBank/DDBJ whole genome shotgun (WGS) entry which is preliminary data.</text>
</comment>
<dbReference type="Pfam" id="PF00106">
    <property type="entry name" value="adh_short"/>
    <property type="match status" value="1"/>
</dbReference>
<evidence type="ECO:0000256" key="4">
    <source>
        <dbReference type="SAM" id="Phobius"/>
    </source>
</evidence>
<feature type="compositionally biased region" description="Basic and acidic residues" evidence="3">
    <location>
        <begin position="371"/>
        <end position="388"/>
    </location>
</feature>
<evidence type="ECO:0000256" key="2">
    <source>
        <dbReference type="ARBA" id="ARBA00023002"/>
    </source>
</evidence>
<evidence type="ECO:0000256" key="3">
    <source>
        <dbReference type="SAM" id="MobiDB-lite"/>
    </source>
</evidence>
<keyword evidence="4" id="KW-1133">Transmembrane helix</keyword>
<name>A0AAN7Z0Z1_9PEZI</name>
<dbReference type="PANTHER" id="PTHR24320:SF285">
    <property type="entry name" value="RETINOL DEHYDROGENASE 14"/>
    <property type="match status" value="1"/>
</dbReference>
<dbReference type="SUPFAM" id="SSF51735">
    <property type="entry name" value="NAD(P)-binding Rossmann-fold domains"/>
    <property type="match status" value="1"/>
</dbReference>
<comment type="similarity">
    <text evidence="1">Belongs to the short-chain dehydrogenases/reductases (SDR) family.</text>
</comment>
<feature type="compositionally biased region" description="Basic and acidic residues" evidence="3">
    <location>
        <begin position="418"/>
        <end position="428"/>
    </location>
</feature>
<keyword evidence="4" id="KW-0472">Membrane</keyword>
<dbReference type="PRINTS" id="PR00081">
    <property type="entry name" value="GDHRDH"/>
</dbReference>
<evidence type="ECO:0000256" key="1">
    <source>
        <dbReference type="ARBA" id="ARBA00006484"/>
    </source>
</evidence>
<feature type="region of interest" description="Disordered" evidence="3">
    <location>
        <begin position="398"/>
        <end position="428"/>
    </location>
</feature>
<keyword evidence="4" id="KW-0812">Transmembrane</keyword>
<feature type="compositionally biased region" description="Basic and acidic residues" evidence="3">
    <location>
        <begin position="399"/>
        <end position="409"/>
    </location>
</feature>
<accession>A0AAN7Z0Z1</accession>
<dbReference type="InterPro" id="IPR036291">
    <property type="entry name" value="NAD(P)-bd_dom_sf"/>
</dbReference>
<keyword evidence="2" id="KW-0560">Oxidoreductase</keyword>
<dbReference type="GO" id="GO:0016491">
    <property type="term" value="F:oxidoreductase activity"/>
    <property type="evidence" value="ECO:0007669"/>
    <property type="project" value="UniProtKB-KW"/>
</dbReference>
<feature type="transmembrane region" description="Helical" evidence="4">
    <location>
        <begin position="284"/>
        <end position="301"/>
    </location>
</feature>
<dbReference type="AlphaFoldDB" id="A0AAN7Z0Z1"/>
<gene>
    <name evidence="5" type="ORF">RRF57_000743</name>
</gene>
<sequence length="428" mass="48153">MPLPFLYETIVNGAPEWVPEWAREPFTLTKIVAGIVLLYLIKIYSRGATNHAGMRMNGKVVMITGGTSGIGTAVTRDLAQRGAQIVLLTHLPPSNPFLADQIGELREQTKNQMIYAEQVDLSSLHSIRKFATKWIDNAPPRRLDMLILCANTLTPPGGERTETDEGVEEMWMVNYLANFHLLGILSPALRAQPVDRDVRILIPTCSAYIASPDLGDALSKEKWSPKKAYARSKLAMMVFGQAFQKHLDAYKRPDQMPMNARVIFVDPGLTRTPGMRRWLTRGSIWGLMLYVLGYFLPWLFLKSEERGAQSILHAAMEASLGRGAGGRLIKECMEVDFARKDVKNEDIAKTLWEASDKLIEKTEKEQATLRAVEKKKQETQDKEKKEAEQAQEIEALVESIKKGKEAEKKPSRRQRKKANTEKAESTST</sequence>
<evidence type="ECO:0000313" key="6">
    <source>
        <dbReference type="Proteomes" id="UP001305414"/>
    </source>
</evidence>
<dbReference type="EMBL" id="JAWHQM010000002">
    <property type="protein sequence ID" value="KAK5625027.1"/>
    <property type="molecule type" value="Genomic_DNA"/>
</dbReference>
<dbReference type="InterPro" id="IPR002347">
    <property type="entry name" value="SDR_fam"/>
</dbReference>
<proteinExistence type="inferred from homology"/>
<reference evidence="5 6" key="1">
    <citation type="submission" date="2023-10" db="EMBL/GenBank/DDBJ databases">
        <title>Draft genome sequence of Xylaria bambusicola isolate GMP-LS, the root and basal stem rot pathogen of sugarcane in Indonesia.</title>
        <authorList>
            <person name="Selvaraj P."/>
            <person name="Muralishankar V."/>
            <person name="Muruganantham S."/>
            <person name="Sp S."/>
            <person name="Haryani S."/>
            <person name="Lau K.J.X."/>
            <person name="Naqvi N.I."/>
        </authorList>
    </citation>
    <scope>NUCLEOTIDE SEQUENCE [LARGE SCALE GENOMIC DNA]</scope>
    <source>
        <strain evidence="5">GMP-LS</strain>
    </source>
</reference>
<dbReference type="Proteomes" id="UP001305414">
    <property type="component" value="Unassembled WGS sequence"/>
</dbReference>
<dbReference type="Gene3D" id="3.40.50.720">
    <property type="entry name" value="NAD(P)-binding Rossmann-like Domain"/>
    <property type="match status" value="1"/>
</dbReference>
<organism evidence="5 6">
    <name type="scientific">Xylaria bambusicola</name>
    <dbReference type="NCBI Taxonomy" id="326684"/>
    <lineage>
        <taxon>Eukaryota</taxon>
        <taxon>Fungi</taxon>
        <taxon>Dikarya</taxon>
        <taxon>Ascomycota</taxon>
        <taxon>Pezizomycotina</taxon>
        <taxon>Sordariomycetes</taxon>
        <taxon>Xylariomycetidae</taxon>
        <taxon>Xylariales</taxon>
        <taxon>Xylariaceae</taxon>
        <taxon>Xylaria</taxon>
    </lineage>
</organism>
<protein>
    <submittedName>
        <fullName evidence="5">Uncharacterized protein</fullName>
    </submittedName>
</protein>
<feature type="region of interest" description="Disordered" evidence="3">
    <location>
        <begin position="371"/>
        <end position="390"/>
    </location>
</feature>
<keyword evidence="6" id="KW-1185">Reference proteome</keyword>
<dbReference type="PANTHER" id="PTHR24320">
    <property type="entry name" value="RETINOL DEHYDROGENASE"/>
    <property type="match status" value="1"/>
</dbReference>
<evidence type="ECO:0000313" key="5">
    <source>
        <dbReference type="EMBL" id="KAK5625027.1"/>
    </source>
</evidence>